<keyword evidence="2" id="KW-0677">Repeat</keyword>
<evidence type="ECO:0000313" key="6">
    <source>
        <dbReference type="EMBL" id="TDL29386.1"/>
    </source>
</evidence>
<proteinExistence type="predicted"/>
<feature type="transmembrane region" description="Helical" evidence="4">
    <location>
        <begin position="532"/>
        <end position="555"/>
    </location>
</feature>
<evidence type="ECO:0008006" key="8">
    <source>
        <dbReference type="Google" id="ProtNLM"/>
    </source>
</evidence>
<dbReference type="PANTHER" id="PTHR46093">
    <property type="entry name" value="ACYL-COA-BINDING DOMAIN-CONTAINING PROTEIN 5"/>
    <property type="match status" value="1"/>
</dbReference>
<evidence type="ECO:0000313" key="7">
    <source>
        <dbReference type="Proteomes" id="UP000294933"/>
    </source>
</evidence>
<name>A0A4R5XG93_9AGAM</name>
<evidence type="ECO:0000256" key="3">
    <source>
        <dbReference type="SAM" id="MobiDB-lite"/>
    </source>
</evidence>
<dbReference type="PANTHER" id="PTHR46093:SF18">
    <property type="entry name" value="FIBRONECTIN TYPE-III DOMAIN-CONTAINING PROTEIN"/>
    <property type="match status" value="1"/>
</dbReference>
<evidence type="ECO:0000256" key="4">
    <source>
        <dbReference type="SAM" id="Phobius"/>
    </source>
</evidence>
<protein>
    <recommendedName>
        <fullName evidence="8">Galactose oxidase</fullName>
    </recommendedName>
</protein>
<feature type="compositionally biased region" description="Basic and acidic residues" evidence="3">
    <location>
        <begin position="956"/>
        <end position="969"/>
    </location>
</feature>
<dbReference type="Proteomes" id="UP000294933">
    <property type="component" value="Unassembled WGS sequence"/>
</dbReference>
<dbReference type="EMBL" id="ML170156">
    <property type="protein sequence ID" value="TDL29386.1"/>
    <property type="molecule type" value="Genomic_DNA"/>
</dbReference>
<feature type="chain" id="PRO_5020574981" description="Galactose oxidase" evidence="5">
    <location>
        <begin position="21"/>
        <end position="988"/>
    </location>
</feature>
<feature type="transmembrane region" description="Helical" evidence="4">
    <location>
        <begin position="584"/>
        <end position="605"/>
    </location>
</feature>
<evidence type="ECO:0000256" key="2">
    <source>
        <dbReference type="ARBA" id="ARBA00022737"/>
    </source>
</evidence>
<reference evidence="6 7" key="1">
    <citation type="submission" date="2018-06" db="EMBL/GenBank/DDBJ databases">
        <title>A transcriptomic atlas of mushroom development highlights an independent origin of complex multicellularity.</title>
        <authorList>
            <consortium name="DOE Joint Genome Institute"/>
            <person name="Krizsan K."/>
            <person name="Almasi E."/>
            <person name="Merenyi Z."/>
            <person name="Sahu N."/>
            <person name="Viragh M."/>
            <person name="Koszo T."/>
            <person name="Mondo S."/>
            <person name="Kiss B."/>
            <person name="Balint B."/>
            <person name="Kues U."/>
            <person name="Barry K."/>
            <person name="Hegedus J.C."/>
            <person name="Henrissat B."/>
            <person name="Johnson J."/>
            <person name="Lipzen A."/>
            <person name="Ohm R."/>
            <person name="Nagy I."/>
            <person name="Pangilinan J."/>
            <person name="Yan J."/>
            <person name="Xiong Y."/>
            <person name="Grigoriev I.V."/>
            <person name="Hibbett D.S."/>
            <person name="Nagy L.G."/>
        </authorList>
    </citation>
    <scope>NUCLEOTIDE SEQUENCE [LARGE SCALE GENOMIC DNA]</scope>
    <source>
        <strain evidence="6 7">SZMC22713</strain>
    </source>
</reference>
<keyword evidence="4" id="KW-0812">Transmembrane</keyword>
<dbReference type="Gene3D" id="2.120.10.80">
    <property type="entry name" value="Kelch-type beta propeller"/>
    <property type="match status" value="2"/>
</dbReference>
<feature type="transmembrane region" description="Helical" evidence="4">
    <location>
        <begin position="835"/>
        <end position="856"/>
    </location>
</feature>
<dbReference type="STRING" id="50990.A0A4R5XG93"/>
<feature type="region of interest" description="Disordered" evidence="3">
    <location>
        <begin position="640"/>
        <end position="743"/>
    </location>
</feature>
<feature type="region of interest" description="Disordered" evidence="3">
    <location>
        <begin position="454"/>
        <end position="482"/>
    </location>
</feature>
<dbReference type="AlphaFoldDB" id="A0A4R5XG93"/>
<gene>
    <name evidence="6" type="ORF">BD410DRAFT_779784</name>
</gene>
<organism evidence="6 7">
    <name type="scientific">Rickenella mellea</name>
    <dbReference type="NCBI Taxonomy" id="50990"/>
    <lineage>
        <taxon>Eukaryota</taxon>
        <taxon>Fungi</taxon>
        <taxon>Dikarya</taxon>
        <taxon>Basidiomycota</taxon>
        <taxon>Agaricomycotina</taxon>
        <taxon>Agaricomycetes</taxon>
        <taxon>Hymenochaetales</taxon>
        <taxon>Rickenellaceae</taxon>
        <taxon>Rickenella</taxon>
    </lineage>
</organism>
<keyword evidence="4" id="KW-1133">Transmembrane helix</keyword>
<evidence type="ECO:0000256" key="5">
    <source>
        <dbReference type="SAM" id="SignalP"/>
    </source>
</evidence>
<keyword evidence="7" id="KW-1185">Reference proteome</keyword>
<keyword evidence="1" id="KW-0880">Kelch repeat</keyword>
<accession>A0A4R5XG93</accession>
<evidence type="ECO:0000256" key="1">
    <source>
        <dbReference type="ARBA" id="ARBA00022441"/>
    </source>
</evidence>
<feature type="signal peptide" evidence="5">
    <location>
        <begin position="1"/>
        <end position="20"/>
    </location>
</feature>
<feature type="transmembrane region" description="Helical" evidence="4">
    <location>
        <begin position="807"/>
        <end position="829"/>
    </location>
</feature>
<dbReference type="OrthoDB" id="10250130at2759"/>
<dbReference type="InterPro" id="IPR015915">
    <property type="entry name" value="Kelch-typ_b-propeller"/>
</dbReference>
<keyword evidence="4" id="KW-0472">Membrane</keyword>
<feature type="compositionally biased region" description="Acidic residues" evidence="3">
    <location>
        <begin position="946"/>
        <end position="955"/>
    </location>
</feature>
<feature type="region of interest" description="Disordered" evidence="3">
    <location>
        <begin position="905"/>
        <end position="970"/>
    </location>
</feature>
<sequence length="988" mass="105852">MALSLLLFGTILAHIFSTCALSPSTNTPVPPLQWLELTNLLQGSSPPALKDASIGYDETSRTLILFGGESNGFPQQQTYLLNLDSLQWSLPSPPTGLDQKPPPRSAAVSGGDFAASNRHGHIVIGGKGSDGKGLQDAWEFDYNSHFWSQINISPGGPSGRWGSAGGTDLLAAPVQDPIIPGPNNTFYTAGGFDGTTISPLSDIWQFNVAGVLTPNNPNNVVGSWQRMPSKGTLASKVREGGTVMPSTKIVAVGGCTNSAIHDNSCAQQDSYVMDITSTNSISPPGCPAARVGPALVPNYNTLSTSFKSQAFMILGTFNSTLWNDGNGLTKGEVDVLDTDTGVWTRLLPSGDPGSGSTPKFPTPREGASALSYPLALVGNARTTSADTIVFGGKDANGNYLQDVWILRAYLGSVSKTNESWSGFGDGNLQSGTNASGTGVRVQYVTTCAEAITPSTSPSPTLTSPHSQSPSPSQSGVPGQQAGSQSFLYDTSTMHKVLSPASIALLLPAILSFRFSAPSAFASESIDSRRVVFLWISACVALAAFGSGVAGLVTSFTSIVSLKTNPIVKRDANGTPVLPTAHSRAGLVLFAVLYCVIPLVLFGYWWTGRESSAHGHEDVDENDNERRHRINSNEIAFLSAAEKPASTERHAASPSQSSMGLSVMATPPMPAEPRQRTESSPVGGGGRLWPGYRRKRTRSRRSSDSGLEESASDSGATRGFEVLNRGSRMRRTSDLAPGGSMPRNLSDVSWLERRRSLNAVGELDYVMSQLQNSRRMGPATPGTEVSTAPLFPDPPVIPHPLLPSPFQCLVHVLLHTMLLGICVLSLVALWLRAPRVTFVVFLLWTAAFYFALLILAWSGRPRISILSVLLNGVRAGSNYHVPVAAATPPPSRPLSTQGLDQYVFPTGSERRSPYTYHQPTVRRARSSSHEDQFLSSNGQGRPHSENELEEDNEDEETQQRRIEQEMDRRNVSIVTVPKRKLWVTNPETT</sequence>
<dbReference type="VEuPathDB" id="FungiDB:BD410DRAFT_779784"/>
<keyword evidence="5" id="KW-0732">Signal</keyword>
<dbReference type="SUPFAM" id="SSF117281">
    <property type="entry name" value="Kelch motif"/>
    <property type="match status" value="1"/>
</dbReference>